<evidence type="ECO:0000313" key="3">
    <source>
        <dbReference type="Proteomes" id="UP000719942"/>
    </source>
</evidence>
<feature type="domain" description="Transcriptional coactivator p15 (PC4) C-terminal" evidence="1">
    <location>
        <begin position="20"/>
        <end position="67"/>
    </location>
</feature>
<dbReference type="Proteomes" id="UP000719942">
    <property type="component" value="Unassembled WGS sequence"/>
</dbReference>
<protein>
    <recommendedName>
        <fullName evidence="1">Transcriptional coactivator p15 (PC4) C-terminal domain-containing protein</fullName>
    </recommendedName>
</protein>
<dbReference type="Gene3D" id="2.30.31.70">
    <property type="match status" value="1"/>
</dbReference>
<evidence type="ECO:0000313" key="2">
    <source>
        <dbReference type="EMBL" id="MBW7571500.1"/>
    </source>
</evidence>
<proteinExistence type="predicted"/>
<accession>A0ABS7DJN6</accession>
<sequence>MSDIKYEISKELGVLSENAKGWKKELNLVCWNERDAKYDIRDWSEGHEKLGKGVTLTGEEIKKLRDILNNIDL</sequence>
<gene>
    <name evidence="2" type="ORF">J5W02_01625</name>
</gene>
<comment type="caution">
    <text evidence="2">The sequence shown here is derived from an EMBL/GenBank/DDBJ whole genome shotgun (WGS) entry which is preliminary data.</text>
</comment>
<dbReference type="InterPro" id="IPR003173">
    <property type="entry name" value="PC4_C"/>
</dbReference>
<keyword evidence="3" id="KW-1185">Reference proteome</keyword>
<dbReference type="Pfam" id="PF02229">
    <property type="entry name" value="PC4"/>
    <property type="match status" value="1"/>
</dbReference>
<dbReference type="InterPro" id="IPR017154">
    <property type="entry name" value="PC4-like"/>
</dbReference>
<dbReference type="PIRSF" id="PIRSF037246">
    <property type="entry name" value="UCP037246"/>
    <property type="match status" value="1"/>
</dbReference>
<organism evidence="2 3">
    <name type="scientific">Caproiciproducens faecalis</name>
    <dbReference type="NCBI Taxonomy" id="2820301"/>
    <lineage>
        <taxon>Bacteria</taxon>
        <taxon>Bacillati</taxon>
        <taxon>Bacillota</taxon>
        <taxon>Clostridia</taxon>
        <taxon>Eubacteriales</taxon>
        <taxon>Acutalibacteraceae</taxon>
        <taxon>Caproiciproducens</taxon>
    </lineage>
</organism>
<dbReference type="RefSeq" id="WP_219963908.1">
    <property type="nucleotide sequence ID" value="NZ_JAGFNZ010000001.1"/>
</dbReference>
<evidence type="ECO:0000259" key="1">
    <source>
        <dbReference type="Pfam" id="PF02229"/>
    </source>
</evidence>
<dbReference type="EMBL" id="JAGFNZ010000001">
    <property type="protein sequence ID" value="MBW7571500.1"/>
    <property type="molecule type" value="Genomic_DNA"/>
</dbReference>
<name>A0ABS7DJN6_9FIRM</name>
<reference evidence="2 3" key="1">
    <citation type="submission" date="2021-03" db="EMBL/GenBank/DDBJ databases">
        <title>Caproiciproducens sp. nov. isolated from feces of cow.</title>
        <authorList>
            <person name="Choi J.-Y."/>
        </authorList>
    </citation>
    <scope>NUCLEOTIDE SEQUENCE [LARGE SCALE GENOMIC DNA]</scope>
    <source>
        <strain evidence="2 3">AGMB10547</strain>
    </source>
</reference>